<evidence type="ECO:0000256" key="1">
    <source>
        <dbReference type="ARBA" id="ARBA00022490"/>
    </source>
</evidence>
<dbReference type="InterPro" id="IPR036847">
    <property type="entry name" value="RimP_C_sf"/>
</dbReference>
<dbReference type="GO" id="GO:0000028">
    <property type="term" value="P:ribosomal small subunit assembly"/>
    <property type="evidence" value="ECO:0007669"/>
    <property type="project" value="TreeGrafter"/>
</dbReference>
<feature type="domain" description="Ribosome maturation factor RimP C-terminal" evidence="5">
    <location>
        <begin position="89"/>
        <end position="155"/>
    </location>
</feature>
<sequence>MSRREEYEQKTEQLLEPIVSELEFELVDVEYVREGGTWYLRAYIDKPGGITVDDCEAVSRRFSDILDEKDYIEDSYVFEVSSPGLGRPLKKEKDFARSLGEEVEIRTYRAIDRQKEFTGILKKYDENTVTIAYEDDTEQTFDRADIALIRLALDF</sequence>
<evidence type="ECO:0000259" key="4">
    <source>
        <dbReference type="Pfam" id="PF02576"/>
    </source>
</evidence>
<organism evidence="6 7">
    <name type="scientific">Mediterraneibacter catenae</name>
    <dbReference type="NCBI Taxonomy" id="2594882"/>
    <lineage>
        <taxon>Bacteria</taxon>
        <taxon>Bacillati</taxon>
        <taxon>Bacillota</taxon>
        <taxon>Clostridia</taxon>
        <taxon>Lachnospirales</taxon>
        <taxon>Lachnospiraceae</taxon>
        <taxon>Mediterraneibacter</taxon>
    </lineage>
</organism>
<protein>
    <recommendedName>
        <fullName evidence="3">Ribosome maturation factor RimP</fullName>
    </recommendedName>
</protein>
<dbReference type="PANTHER" id="PTHR33867">
    <property type="entry name" value="RIBOSOME MATURATION FACTOR RIMP"/>
    <property type="match status" value="1"/>
</dbReference>
<dbReference type="RefSeq" id="WP_150310717.1">
    <property type="nucleotide sequence ID" value="NZ_VMSO01000007.1"/>
</dbReference>
<keyword evidence="7" id="KW-1185">Reference proteome</keyword>
<proteinExistence type="inferred from homology"/>
<keyword evidence="2 3" id="KW-0690">Ribosome biogenesis</keyword>
<comment type="function">
    <text evidence="3">Required for maturation of 30S ribosomal subunits.</text>
</comment>
<dbReference type="GO" id="GO:0005829">
    <property type="term" value="C:cytosol"/>
    <property type="evidence" value="ECO:0007669"/>
    <property type="project" value="TreeGrafter"/>
</dbReference>
<dbReference type="AlphaFoldDB" id="A0A5M9I2T8"/>
<reference evidence="6" key="1">
    <citation type="submission" date="2019-07" db="EMBL/GenBank/DDBJ databases">
        <authorList>
            <person name="Wongkuna S."/>
            <person name="Scaria J."/>
        </authorList>
    </citation>
    <scope>NUCLEOTIDE SEQUENCE [LARGE SCALE GENOMIC DNA]</scope>
    <source>
        <strain evidence="6">SW178</strain>
    </source>
</reference>
<dbReference type="InterPro" id="IPR028989">
    <property type="entry name" value="RimP_N"/>
</dbReference>
<dbReference type="HAMAP" id="MF_01077">
    <property type="entry name" value="RimP"/>
    <property type="match status" value="1"/>
</dbReference>
<dbReference type="InterPro" id="IPR028998">
    <property type="entry name" value="RimP_C"/>
</dbReference>
<comment type="caution">
    <text evidence="6">The sequence shown here is derived from an EMBL/GenBank/DDBJ whole genome shotgun (WGS) entry which is preliminary data.</text>
</comment>
<evidence type="ECO:0000313" key="7">
    <source>
        <dbReference type="Proteomes" id="UP000322025"/>
    </source>
</evidence>
<dbReference type="Gene3D" id="2.30.30.180">
    <property type="entry name" value="Ribosome maturation factor RimP, C-terminal domain"/>
    <property type="match status" value="1"/>
</dbReference>
<dbReference type="SUPFAM" id="SSF75420">
    <property type="entry name" value="YhbC-like, N-terminal domain"/>
    <property type="match status" value="1"/>
</dbReference>
<dbReference type="Pfam" id="PF02576">
    <property type="entry name" value="RimP_N"/>
    <property type="match status" value="1"/>
</dbReference>
<dbReference type="CDD" id="cd01734">
    <property type="entry name" value="YlxS_C"/>
    <property type="match status" value="1"/>
</dbReference>
<evidence type="ECO:0000256" key="2">
    <source>
        <dbReference type="ARBA" id="ARBA00022517"/>
    </source>
</evidence>
<dbReference type="OrthoDB" id="9805006at2"/>
<dbReference type="PANTHER" id="PTHR33867:SF1">
    <property type="entry name" value="RIBOSOME MATURATION FACTOR RIMP"/>
    <property type="match status" value="1"/>
</dbReference>
<evidence type="ECO:0000313" key="6">
    <source>
        <dbReference type="EMBL" id="KAA8501665.1"/>
    </source>
</evidence>
<dbReference type="Pfam" id="PF17384">
    <property type="entry name" value="DUF150_C"/>
    <property type="match status" value="1"/>
</dbReference>
<dbReference type="Proteomes" id="UP000322025">
    <property type="component" value="Unassembled WGS sequence"/>
</dbReference>
<dbReference type="GO" id="GO:0006412">
    <property type="term" value="P:translation"/>
    <property type="evidence" value="ECO:0007669"/>
    <property type="project" value="TreeGrafter"/>
</dbReference>
<feature type="domain" description="Ribosome maturation factor RimP N-terminal" evidence="4">
    <location>
        <begin position="14"/>
        <end position="85"/>
    </location>
</feature>
<dbReference type="InterPro" id="IPR035956">
    <property type="entry name" value="RimP_N_sf"/>
</dbReference>
<keyword evidence="1 3" id="KW-0963">Cytoplasm</keyword>
<gene>
    <name evidence="3" type="primary">rimP</name>
    <name evidence="6" type="ORF">FNY66_07275</name>
</gene>
<dbReference type="Gene3D" id="3.30.300.70">
    <property type="entry name" value="RimP-like superfamily, N-terminal"/>
    <property type="match status" value="1"/>
</dbReference>
<dbReference type="InterPro" id="IPR003728">
    <property type="entry name" value="Ribosome_maturation_RimP"/>
</dbReference>
<evidence type="ECO:0000259" key="5">
    <source>
        <dbReference type="Pfam" id="PF17384"/>
    </source>
</evidence>
<dbReference type="FunFam" id="3.30.300.70:FF:000001">
    <property type="entry name" value="Ribosome maturation factor RimP"/>
    <property type="match status" value="1"/>
</dbReference>
<dbReference type="EMBL" id="VMSO01000007">
    <property type="protein sequence ID" value="KAA8501665.1"/>
    <property type="molecule type" value="Genomic_DNA"/>
</dbReference>
<dbReference type="SUPFAM" id="SSF74942">
    <property type="entry name" value="YhbC-like, C-terminal domain"/>
    <property type="match status" value="1"/>
</dbReference>
<evidence type="ECO:0000256" key="3">
    <source>
        <dbReference type="HAMAP-Rule" id="MF_01077"/>
    </source>
</evidence>
<comment type="subcellular location">
    <subcellularLocation>
        <location evidence="3">Cytoplasm</location>
    </subcellularLocation>
</comment>
<comment type="similarity">
    <text evidence="3">Belongs to the RimP family.</text>
</comment>
<accession>A0A5M9I2T8</accession>
<name>A0A5M9I2T8_9FIRM</name>